<dbReference type="Gene3D" id="3.30.420.40">
    <property type="match status" value="1"/>
</dbReference>
<keyword evidence="2" id="KW-1185">Reference proteome</keyword>
<evidence type="ECO:0000313" key="2">
    <source>
        <dbReference type="Proteomes" id="UP001464891"/>
    </source>
</evidence>
<comment type="caution">
    <text evidence="1">The sequence shown here is derived from an EMBL/GenBank/DDBJ whole genome shotgun (WGS) entry which is preliminary data.</text>
</comment>
<gene>
    <name evidence="1" type="ORF">NC998_28870</name>
</gene>
<evidence type="ECO:0000313" key="1">
    <source>
        <dbReference type="EMBL" id="MEP0821064.1"/>
    </source>
</evidence>
<name>A0ABV0JGZ0_9CYAN</name>
<reference evidence="1 2" key="1">
    <citation type="submission" date="2022-04" db="EMBL/GenBank/DDBJ databases">
        <title>Positive selection, recombination, and allopatry shape intraspecific diversity of widespread and dominant cyanobacteria.</title>
        <authorList>
            <person name="Wei J."/>
            <person name="Shu W."/>
            <person name="Hu C."/>
        </authorList>
    </citation>
    <scope>NUCLEOTIDE SEQUENCE [LARGE SCALE GENOMIC DNA]</scope>
    <source>
        <strain evidence="1 2">GB2-A4</strain>
    </source>
</reference>
<proteinExistence type="predicted"/>
<accession>A0ABV0JGZ0</accession>
<dbReference type="EMBL" id="JAMPKM010000065">
    <property type="protein sequence ID" value="MEP0821064.1"/>
    <property type="molecule type" value="Genomic_DNA"/>
</dbReference>
<dbReference type="CDD" id="cd10227">
    <property type="entry name" value="ASKHA_NBD_ParM-like"/>
    <property type="match status" value="1"/>
</dbReference>
<protein>
    <submittedName>
        <fullName evidence="1">Uncharacterized protein</fullName>
    </submittedName>
</protein>
<sequence>MLRKSTLAHLRIFGVAGEMAHRFQVSSLPINLGVALPFNEYLSDQHEVARALQEAHHFTYRGRDVELLPQVIKILPEGAGLVQWRKIQAAKQGETNQTYVVVMVGYRDLTFLVLRQGKPPTGEPSSTVKLGYLECLQSLAQGICQPESSYLLDALLHGQGTVAFPD</sequence>
<dbReference type="Proteomes" id="UP001464891">
    <property type="component" value="Unassembled WGS sequence"/>
</dbReference>
<dbReference type="RefSeq" id="WP_190442249.1">
    <property type="nucleotide sequence ID" value="NZ_JAMPKM010000065.1"/>
</dbReference>
<organism evidence="1 2">
    <name type="scientific">Trichocoleus desertorum GB2-A4</name>
    <dbReference type="NCBI Taxonomy" id="2933944"/>
    <lineage>
        <taxon>Bacteria</taxon>
        <taxon>Bacillati</taxon>
        <taxon>Cyanobacteriota</taxon>
        <taxon>Cyanophyceae</taxon>
        <taxon>Leptolyngbyales</taxon>
        <taxon>Trichocoleusaceae</taxon>
        <taxon>Trichocoleus</taxon>
    </lineage>
</organism>